<feature type="region of interest" description="Disordered" evidence="1">
    <location>
        <begin position="159"/>
        <end position="182"/>
    </location>
</feature>
<accession>A0A9P4LYF4</accession>
<feature type="transmembrane region" description="Helical" evidence="2">
    <location>
        <begin position="312"/>
        <end position="333"/>
    </location>
</feature>
<name>A0A9P4LYF4_9PEZI</name>
<dbReference type="Proteomes" id="UP000799776">
    <property type="component" value="Unassembled WGS sequence"/>
</dbReference>
<feature type="compositionally biased region" description="Low complexity" evidence="1">
    <location>
        <begin position="222"/>
        <end position="235"/>
    </location>
</feature>
<evidence type="ECO:0000313" key="4">
    <source>
        <dbReference type="Proteomes" id="UP000799776"/>
    </source>
</evidence>
<proteinExistence type="predicted"/>
<keyword evidence="2" id="KW-0812">Transmembrane</keyword>
<feature type="transmembrane region" description="Helical" evidence="2">
    <location>
        <begin position="339"/>
        <end position="356"/>
    </location>
</feature>
<dbReference type="AlphaFoldDB" id="A0A9P4LYF4"/>
<keyword evidence="2" id="KW-0472">Membrane</keyword>
<evidence type="ECO:0000256" key="2">
    <source>
        <dbReference type="SAM" id="Phobius"/>
    </source>
</evidence>
<feature type="compositionally biased region" description="Low complexity" evidence="1">
    <location>
        <begin position="247"/>
        <end position="259"/>
    </location>
</feature>
<sequence length="428" mass="46856">MLAAQWTRRLPLVQRVAPAELAAEVVREAIERMGEEVEEGLTVVDFCSGGGGEFEVLLSDVLVVSIFIPFAPTLTSPSSAGRTERLHTSPLPFQMLTIFILFTQTPTSPSSAGRENRKTTRLTTTFPNAHNLHPLHSNPNIPFICRKRESKDHTPHHYVPTLTPSPTGPVPTLESHINTSRRRARKPPIPFLLSDLHPHIDAWMELAARSDNLSFIPQPVDATAPPRAAMSSPSPQLEPRAVDGAPSDHTTSDLTTSGHTTHDPPPLPRTHILRTFHLSFHHFGDAAAKKVLASTLLTAHGIVITELQDRTLFSLVMMAADFLLVFPLSVVWFCCDPTFLVATWALFGLLPAVLSWDGGVSALRTRGGGEVLGLLGEGEGVGGEVGKVRSEGGEWVVVREGWEWRGGRRLHTWPIGYMNYVVGRRLGV</sequence>
<organism evidence="3 4">
    <name type="scientific">Saccharata proteae CBS 121410</name>
    <dbReference type="NCBI Taxonomy" id="1314787"/>
    <lineage>
        <taxon>Eukaryota</taxon>
        <taxon>Fungi</taxon>
        <taxon>Dikarya</taxon>
        <taxon>Ascomycota</taxon>
        <taxon>Pezizomycotina</taxon>
        <taxon>Dothideomycetes</taxon>
        <taxon>Dothideomycetes incertae sedis</taxon>
        <taxon>Botryosphaeriales</taxon>
        <taxon>Saccharataceae</taxon>
        <taxon>Saccharata</taxon>
    </lineage>
</organism>
<comment type="caution">
    <text evidence="3">The sequence shown here is derived from an EMBL/GenBank/DDBJ whole genome shotgun (WGS) entry which is preliminary data.</text>
</comment>
<dbReference type="EMBL" id="ML978713">
    <property type="protein sequence ID" value="KAF2089845.1"/>
    <property type="molecule type" value="Genomic_DNA"/>
</dbReference>
<dbReference type="OrthoDB" id="2101715at2759"/>
<evidence type="ECO:0000256" key="1">
    <source>
        <dbReference type="SAM" id="MobiDB-lite"/>
    </source>
</evidence>
<protein>
    <submittedName>
        <fullName evidence="3">Uncharacterized protein</fullName>
    </submittedName>
</protein>
<evidence type="ECO:0000313" key="3">
    <source>
        <dbReference type="EMBL" id="KAF2089845.1"/>
    </source>
</evidence>
<keyword evidence="4" id="KW-1185">Reference proteome</keyword>
<reference evidence="3" key="1">
    <citation type="journal article" date="2020" name="Stud. Mycol.">
        <title>101 Dothideomycetes genomes: a test case for predicting lifestyles and emergence of pathogens.</title>
        <authorList>
            <person name="Haridas S."/>
            <person name="Albert R."/>
            <person name="Binder M."/>
            <person name="Bloem J."/>
            <person name="Labutti K."/>
            <person name="Salamov A."/>
            <person name="Andreopoulos B."/>
            <person name="Baker S."/>
            <person name="Barry K."/>
            <person name="Bills G."/>
            <person name="Bluhm B."/>
            <person name="Cannon C."/>
            <person name="Castanera R."/>
            <person name="Culley D."/>
            <person name="Daum C."/>
            <person name="Ezra D."/>
            <person name="Gonzalez J."/>
            <person name="Henrissat B."/>
            <person name="Kuo A."/>
            <person name="Liang C."/>
            <person name="Lipzen A."/>
            <person name="Lutzoni F."/>
            <person name="Magnuson J."/>
            <person name="Mondo S."/>
            <person name="Nolan M."/>
            <person name="Ohm R."/>
            <person name="Pangilinan J."/>
            <person name="Park H.-J."/>
            <person name="Ramirez L."/>
            <person name="Alfaro M."/>
            <person name="Sun H."/>
            <person name="Tritt A."/>
            <person name="Yoshinaga Y."/>
            <person name="Zwiers L.-H."/>
            <person name="Turgeon B."/>
            <person name="Goodwin S."/>
            <person name="Spatafora J."/>
            <person name="Crous P."/>
            <person name="Grigoriev I."/>
        </authorList>
    </citation>
    <scope>NUCLEOTIDE SEQUENCE</scope>
    <source>
        <strain evidence="3">CBS 121410</strain>
    </source>
</reference>
<feature type="region of interest" description="Disordered" evidence="1">
    <location>
        <begin position="219"/>
        <end position="267"/>
    </location>
</feature>
<gene>
    <name evidence="3" type="ORF">K490DRAFT_62722</name>
</gene>
<keyword evidence="2" id="KW-1133">Transmembrane helix</keyword>